<feature type="compositionally biased region" description="Low complexity" evidence="1">
    <location>
        <begin position="324"/>
        <end position="336"/>
    </location>
</feature>
<feature type="compositionally biased region" description="Polar residues" evidence="1">
    <location>
        <begin position="186"/>
        <end position="197"/>
    </location>
</feature>
<accession>A0A1I8N5N3</accession>
<dbReference type="InterPro" id="IPR056557">
    <property type="entry name" value="NELF-A_N"/>
</dbReference>
<feature type="compositionally biased region" description="Low complexity" evidence="1">
    <location>
        <begin position="1205"/>
        <end position="1220"/>
    </location>
</feature>
<feature type="compositionally biased region" description="Low complexity" evidence="1">
    <location>
        <begin position="289"/>
        <end position="316"/>
    </location>
</feature>
<feature type="compositionally biased region" description="Low complexity" evidence="1">
    <location>
        <begin position="802"/>
        <end position="824"/>
    </location>
</feature>
<feature type="compositionally biased region" description="Polar residues" evidence="1">
    <location>
        <begin position="223"/>
        <end position="245"/>
    </location>
</feature>
<feature type="region of interest" description="Disordered" evidence="1">
    <location>
        <begin position="802"/>
        <end position="876"/>
    </location>
</feature>
<dbReference type="GO" id="GO:0032021">
    <property type="term" value="C:NELF complex"/>
    <property type="evidence" value="ECO:0007669"/>
    <property type="project" value="TreeGrafter"/>
</dbReference>
<feature type="compositionally biased region" description="Low complexity" evidence="1">
    <location>
        <begin position="657"/>
        <end position="667"/>
    </location>
</feature>
<dbReference type="VEuPathDB" id="VectorBase:MDOMA2_005784"/>
<sequence length="1340" mass="146929">MASVRDNTSLWLHNKLGTSNDSWISGSICSQLNKEVLRNIKECFPDLQTQVKLKLLLSFFHIPRRLVEEWKTELEEVIEVAGLDSELWVSMLAESMKTFPATSSLNTEISDYEDTRPIFTDMVNDLRKLVAKHSDLGMLPLECQYLNKNALVSVVGQQPNPVKHFTIKRKPKSAALRTELLHKSADAQSSLKKTSAPTIPLRSRGMPRKMTDTTPLKGIPSRVPTSGFRSPSINATNAQRPNMSRTPAGRKDGGIKLIELSEQPLGYAAAKKRKREQQLEEQQRKQEQKAAAAAAAALSATDSSTSPSNNNTANLSGPAGNKEPNTPTTPTSANNSFEIKTETNLLNQSQSSSADEGGHTSDSKEDIKPDIGQNIVTKTEPTNTPTPEYAPPSLSYNQNASSGILDSANAAIKIEDSKPSTHKLMDYIIQQPSYSDKSGMQHQQQQQQQQQHPQQSPQPHQQQHQANSQHASSNKNNNLNHAHKRIKQEIKIESEEIIVPANIKVEKIDPPPLTQQTTSNTLGVQRSQQQQHTQQRVIIQQQTSLPTLQQVQQTSATTQQQQPTQHVIIRTSPQQQKQTLTVRQQNTPTTPIKMEKLEIKPLVRNTTQTGTIITQQQPVRPIGNAASTAASHNNPLANLPNNISVKITSTKTGKVTQSSQPQSQQQPILINSSTPVILASTPSQTAAMRQKQLASATATTQNATPQTAQAIKSMQLSQLKNATNSGPVIISQTIIQPAKRAQQQQQQQSNQQQQQTQQTQLIQQQQQQQQSTTTTQYILTQQQPQQQSQQQQQTLPTLTTFTTPQRQQQTSYQTTPSTPQTPTSAKILLKTSPTSSVVIRQQTQPTATQQIVTGGAGNPPPLIASSSSPSTATSTQPTLLNIQNVQLPNRPVTIQPASHAAQQQHMQAQLQQQQHTLVSNNTATQQPKLTQVLMQPGGNATTVGGQASVAGNANVKNKTIILTQKGVILRNIGGDMYQQIPISNVSGLQTLGSGATTLMTTAAGPPGLVKTTSATTTLQQQQPQTITLQQQQPQSQQSTQTTQKLTTLIPTQQHMIVQQQPQATTSLIQTNQPSQQTIIRPVMTNVQSGGLTTTLPAGLTLIQRPGQQPQLVQVQTTPVQASQQPTTQIQRTIITQPALQQHQQTTQLRPQQIVLQQKPATTQQRLITTTTTGGMTGATTGGTQQIQLQQTNTGGIQRTHIIQMPQQQQQQQQQQQAAPQRKGLSLSNEHVHKAHEMFRKANRVSRPDKALILGFMAGLRENPKPNSENVIVIKLGETEEKVQQEDGQTALCLVESHIRLDYNTGEWKTFQNYRRLDQTNQSSSDGGGGNVMQTQNSVVI</sequence>
<dbReference type="STRING" id="7370.A0A1I8N5N3"/>
<dbReference type="PROSITE" id="PS51838">
    <property type="entry name" value="HDAG"/>
    <property type="match status" value="1"/>
</dbReference>
<feature type="compositionally biased region" description="Low complexity" evidence="1">
    <location>
        <begin position="377"/>
        <end position="387"/>
    </location>
</feature>
<dbReference type="OrthoDB" id="2135488at2759"/>
<dbReference type="eggNOG" id="ENOG502QTCD">
    <property type="taxonomic scope" value="Eukaryota"/>
</dbReference>
<feature type="region of interest" description="Disordered" evidence="1">
    <location>
        <begin position="508"/>
        <end position="529"/>
    </location>
</feature>
<evidence type="ECO:0000313" key="3">
    <source>
        <dbReference type="EnsemblMetazoa" id="MDOA011802-PB"/>
    </source>
</evidence>
<feature type="region of interest" description="Disordered" evidence="1">
    <location>
        <begin position="1205"/>
        <end position="1225"/>
    </location>
</feature>
<feature type="compositionally biased region" description="Polar residues" evidence="1">
    <location>
        <begin position="831"/>
        <end position="852"/>
    </location>
</feature>
<dbReference type="Pfam" id="PF23553">
    <property type="entry name" value="NELF-A_N"/>
    <property type="match status" value="1"/>
</dbReference>
<feature type="compositionally biased region" description="Low complexity" evidence="1">
    <location>
        <begin position="441"/>
        <end position="474"/>
    </location>
</feature>
<feature type="compositionally biased region" description="Low complexity" evidence="1">
    <location>
        <begin position="863"/>
        <end position="876"/>
    </location>
</feature>
<dbReference type="EnsemblMetazoa" id="MDOA011802-RB">
    <property type="protein sequence ID" value="MDOA011802-PB"/>
    <property type="gene ID" value="MDOA011802"/>
</dbReference>
<feature type="region of interest" description="Disordered" evidence="1">
    <location>
        <begin position="268"/>
        <end position="401"/>
    </location>
</feature>
<feature type="compositionally biased region" description="Low complexity" evidence="1">
    <location>
        <begin position="556"/>
        <end position="565"/>
    </location>
</feature>
<feature type="compositionally biased region" description="Polar residues" evidence="1">
    <location>
        <begin position="514"/>
        <end position="523"/>
    </location>
</feature>
<name>A0A1I8N5N3_MUSDO</name>
<feature type="compositionally biased region" description="Low complexity" evidence="1">
    <location>
        <begin position="574"/>
        <end position="584"/>
    </location>
</feature>
<reference evidence="3" key="1">
    <citation type="submission" date="2020-05" db="UniProtKB">
        <authorList>
            <consortium name="EnsemblMetazoa"/>
        </authorList>
    </citation>
    <scope>IDENTIFICATION</scope>
    <source>
        <strain evidence="3">Aabys</strain>
    </source>
</reference>
<evidence type="ECO:0000259" key="2">
    <source>
        <dbReference type="PROSITE" id="PS51838"/>
    </source>
</evidence>
<dbReference type="KEGG" id="mde:101893975"/>
<feature type="region of interest" description="Disordered" evidence="1">
    <location>
        <begin position="435"/>
        <end position="478"/>
    </location>
</feature>
<feature type="region of interest" description="Disordered" evidence="1">
    <location>
        <begin position="556"/>
        <end position="584"/>
    </location>
</feature>
<protein>
    <recommendedName>
        <fullName evidence="2">HDAg domain-containing protein</fullName>
    </recommendedName>
</protein>
<feature type="region of interest" description="Disordered" evidence="1">
    <location>
        <begin position="650"/>
        <end position="671"/>
    </location>
</feature>
<dbReference type="PANTHER" id="PTHR13328:SF4">
    <property type="entry name" value="NEGATIVE ELONGATION FACTOR A"/>
    <property type="match status" value="1"/>
</dbReference>
<feature type="region of interest" description="Disordered" evidence="1">
    <location>
        <begin position="1318"/>
        <end position="1340"/>
    </location>
</feature>
<dbReference type="RefSeq" id="XP_011291672.2">
    <property type="nucleotide sequence ID" value="XM_011293370.3"/>
</dbReference>
<dbReference type="VEuPathDB" id="VectorBase:MDOA011802"/>
<feature type="compositionally biased region" description="Polar residues" evidence="1">
    <location>
        <begin position="342"/>
        <end position="354"/>
    </location>
</feature>
<feature type="compositionally biased region" description="Basic and acidic residues" evidence="1">
    <location>
        <begin position="276"/>
        <end position="288"/>
    </location>
</feature>
<dbReference type="PANTHER" id="PTHR13328">
    <property type="entry name" value="NEGATIVE ELONGATION FACTOR A NELF-A"/>
    <property type="match status" value="1"/>
</dbReference>
<gene>
    <name evidence="3" type="primary">101893975</name>
</gene>
<proteinExistence type="predicted"/>
<feature type="region of interest" description="Disordered" evidence="1">
    <location>
        <begin position="184"/>
        <end position="255"/>
    </location>
</feature>
<dbReference type="InterPro" id="IPR052828">
    <property type="entry name" value="NELF-A_domain"/>
</dbReference>
<evidence type="ECO:0000256" key="1">
    <source>
        <dbReference type="SAM" id="MobiDB-lite"/>
    </source>
</evidence>
<dbReference type="InterPro" id="IPR037517">
    <property type="entry name" value="HDAG_dom"/>
</dbReference>
<dbReference type="GO" id="GO:0034244">
    <property type="term" value="P:negative regulation of transcription elongation by RNA polymerase II"/>
    <property type="evidence" value="ECO:0007669"/>
    <property type="project" value="TreeGrafter"/>
</dbReference>
<feature type="domain" description="HDAg" evidence="2">
    <location>
        <begin position="88"/>
        <end position="259"/>
    </location>
</feature>
<organism evidence="3">
    <name type="scientific">Musca domestica</name>
    <name type="common">House fly</name>
    <dbReference type="NCBI Taxonomy" id="7370"/>
    <lineage>
        <taxon>Eukaryota</taxon>
        <taxon>Metazoa</taxon>
        <taxon>Ecdysozoa</taxon>
        <taxon>Arthropoda</taxon>
        <taxon>Hexapoda</taxon>
        <taxon>Insecta</taxon>
        <taxon>Pterygota</taxon>
        <taxon>Neoptera</taxon>
        <taxon>Endopterygota</taxon>
        <taxon>Diptera</taxon>
        <taxon>Brachycera</taxon>
        <taxon>Muscomorpha</taxon>
        <taxon>Muscoidea</taxon>
        <taxon>Muscidae</taxon>
        <taxon>Musca</taxon>
    </lineage>
</organism>
<feature type="compositionally biased region" description="Basic and acidic residues" evidence="1">
    <location>
        <begin position="356"/>
        <end position="369"/>
    </location>
</feature>
<feature type="compositionally biased region" description="Polar residues" evidence="1">
    <location>
        <begin position="1331"/>
        <end position="1340"/>
    </location>
</feature>